<feature type="transmembrane region" description="Helical" evidence="13">
    <location>
        <begin position="12"/>
        <end position="31"/>
    </location>
</feature>
<evidence type="ECO:0000256" key="10">
    <source>
        <dbReference type="ARBA" id="ARBA00023065"/>
    </source>
</evidence>
<keyword evidence="15" id="KW-1185">Reference proteome</keyword>
<evidence type="ECO:0000313" key="14">
    <source>
        <dbReference type="EMBL" id="MBM6923668.1"/>
    </source>
</evidence>
<feature type="transmembrane region" description="Helical" evidence="13">
    <location>
        <begin position="118"/>
        <end position="138"/>
    </location>
</feature>
<evidence type="ECO:0000256" key="8">
    <source>
        <dbReference type="ARBA" id="ARBA00022692"/>
    </source>
</evidence>
<proteinExistence type="inferred from homology"/>
<evidence type="ECO:0000256" key="5">
    <source>
        <dbReference type="ARBA" id="ARBA00022448"/>
    </source>
</evidence>
<evidence type="ECO:0000256" key="12">
    <source>
        <dbReference type="ARBA" id="ARBA00031636"/>
    </source>
</evidence>
<comment type="function">
    <text evidence="1">Multidrug efflux pump.</text>
</comment>
<dbReference type="PANTHER" id="PTHR43298">
    <property type="entry name" value="MULTIDRUG RESISTANCE PROTEIN NORM-RELATED"/>
    <property type="match status" value="1"/>
</dbReference>
<feature type="transmembrane region" description="Helical" evidence="13">
    <location>
        <begin position="173"/>
        <end position="194"/>
    </location>
</feature>
<organism evidence="14 15">
    <name type="scientific">Hydrogenoanaerobacterium saccharovorans</name>
    <dbReference type="NCBI Taxonomy" id="474960"/>
    <lineage>
        <taxon>Bacteria</taxon>
        <taxon>Bacillati</taxon>
        <taxon>Bacillota</taxon>
        <taxon>Clostridia</taxon>
        <taxon>Eubacteriales</taxon>
        <taxon>Oscillospiraceae</taxon>
        <taxon>Hydrogenoanaerobacterium</taxon>
    </lineage>
</organism>
<evidence type="ECO:0000256" key="1">
    <source>
        <dbReference type="ARBA" id="ARBA00003408"/>
    </source>
</evidence>
<feature type="transmembrane region" description="Helical" evidence="13">
    <location>
        <begin position="72"/>
        <end position="98"/>
    </location>
</feature>
<comment type="caution">
    <text evidence="14">The sequence shown here is derived from an EMBL/GenBank/DDBJ whole genome shotgun (WGS) entry which is preliminary data.</text>
</comment>
<accession>A0ABS2GQA9</accession>
<name>A0ABS2GQA9_9FIRM</name>
<evidence type="ECO:0000256" key="6">
    <source>
        <dbReference type="ARBA" id="ARBA00022449"/>
    </source>
</evidence>
<evidence type="ECO:0000256" key="11">
    <source>
        <dbReference type="ARBA" id="ARBA00023136"/>
    </source>
</evidence>
<protein>
    <recommendedName>
        <fullName evidence="4">Probable multidrug resistance protein NorM</fullName>
    </recommendedName>
    <alternativeName>
        <fullName evidence="12">Multidrug-efflux transporter</fullName>
    </alternativeName>
</protein>
<keyword evidence="10" id="KW-0406">Ion transport</keyword>
<keyword evidence="8 13" id="KW-0812">Transmembrane</keyword>
<keyword evidence="7" id="KW-1003">Cell membrane</keyword>
<reference evidence="14 15" key="1">
    <citation type="journal article" date="2021" name="Sci. Rep.">
        <title>The distribution of antibiotic resistance genes in chicken gut microbiota commensals.</title>
        <authorList>
            <person name="Juricova H."/>
            <person name="Matiasovicova J."/>
            <person name="Kubasova T."/>
            <person name="Cejkova D."/>
            <person name="Rychlik I."/>
        </authorList>
    </citation>
    <scope>NUCLEOTIDE SEQUENCE [LARGE SCALE GENOMIC DNA]</scope>
    <source>
        <strain evidence="14 15">An564</strain>
    </source>
</reference>
<dbReference type="InterPro" id="IPR050222">
    <property type="entry name" value="MATE_MdtK"/>
</dbReference>
<dbReference type="PANTHER" id="PTHR43298:SF2">
    <property type="entry name" value="FMN_FAD EXPORTER YEEO-RELATED"/>
    <property type="match status" value="1"/>
</dbReference>
<comment type="similarity">
    <text evidence="3">Belongs to the multi antimicrobial extrusion (MATE) (TC 2.A.66.1) family.</text>
</comment>
<comment type="subcellular location">
    <subcellularLocation>
        <location evidence="2">Cell membrane</location>
        <topology evidence="2">Multi-pass membrane protein</topology>
    </subcellularLocation>
</comment>
<dbReference type="Proteomes" id="UP000724149">
    <property type="component" value="Unassembled WGS sequence"/>
</dbReference>
<dbReference type="InterPro" id="IPR002528">
    <property type="entry name" value="MATE_fam"/>
</dbReference>
<evidence type="ECO:0000256" key="2">
    <source>
        <dbReference type="ARBA" id="ARBA00004651"/>
    </source>
</evidence>
<evidence type="ECO:0000256" key="3">
    <source>
        <dbReference type="ARBA" id="ARBA00010199"/>
    </source>
</evidence>
<feature type="transmembrane region" description="Helical" evidence="13">
    <location>
        <begin position="298"/>
        <end position="318"/>
    </location>
</feature>
<keyword evidence="9 13" id="KW-1133">Transmembrane helix</keyword>
<keyword evidence="5" id="KW-0813">Transport</keyword>
<evidence type="ECO:0000256" key="4">
    <source>
        <dbReference type="ARBA" id="ARBA00020268"/>
    </source>
</evidence>
<feature type="transmembrane region" description="Helical" evidence="13">
    <location>
        <begin position="330"/>
        <end position="354"/>
    </location>
</feature>
<dbReference type="Pfam" id="PF01554">
    <property type="entry name" value="MatE"/>
    <property type="match status" value="2"/>
</dbReference>
<dbReference type="PIRSF" id="PIRSF006603">
    <property type="entry name" value="DinF"/>
    <property type="match status" value="1"/>
</dbReference>
<sequence>MILASVFQQMYNAVDSIIVGQFVGANALAAVGAAFPAMFLAMSVLIGITMGVQIIISQLFGAGEHERMRATFATSIISLMILVVIASVIGYFASGTILELMNTPPEIIADSKAYLDEIFKGLIFMFLYNLYTSVLRGVGDSKTPLYFLIISSILNIVLDLVYVIQFGMGVRGVAVATVQSQAVSVILCIIYTNIRIPLFRLGLKDLRVDFGILRTVLRFGIPTAIQQSISAIGSMLVQGLVNSFGATAAAAFAAGNKVESFMMMPLINIANATSTYVAQNTGAGKLDRVRDGFKKVTVINVLITAAISIIPLTIPQYLMQIFISAEETGVIEYGCLYLSTLFFFFFLQALMFSLSSFFRGVGDMNVSLAMSMIALFVRIGSAYALAKPLGYLTISISQPIGWVCALALAFVAYRSGRWTRFSIAARENENQLQEEV</sequence>
<feature type="transmembrane region" description="Helical" evidence="13">
    <location>
        <begin position="391"/>
        <end position="413"/>
    </location>
</feature>
<dbReference type="NCBIfam" id="TIGR00797">
    <property type="entry name" value="matE"/>
    <property type="match status" value="1"/>
</dbReference>
<keyword evidence="6" id="KW-0050">Antiport</keyword>
<gene>
    <name evidence="14" type="ORF">H9X81_08200</name>
</gene>
<dbReference type="InterPro" id="IPR048279">
    <property type="entry name" value="MdtK-like"/>
</dbReference>
<keyword evidence="11 13" id="KW-0472">Membrane</keyword>
<feature type="transmembrane region" description="Helical" evidence="13">
    <location>
        <begin position="145"/>
        <end position="167"/>
    </location>
</feature>
<evidence type="ECO:0000256" key="9">
    <source>
        <dbReference type="ARBA" id="ARBA00022989"/>
    </source>
</evidence>
<dbReference type="EMBL" id="JACSNR010000007">
    <property type="protein sequence ID" value="MBM6923668.1"/>
    <property type="molecule type" value="Genomic_DNA"/>
</dbReference>
<feature type="transmembrane region" description="Helical" evidence="13">
    <location>
        <begin position="366"/>
        <end position="385"/>
    </location>
</feature>
<dbReference type="CDD" id="cd13138">
    <property type="entry name" value="MATE_yoeA_like"/>
    <property type="match status" value="1"/>
</dbReference>
<feature type="transmembrane region" description="Helical" evidence="13">
    <location>
        <begin position="37"/>
        <end position="60"/>
    </location>
</feature>
<evidence type="ECO:0000256" key="7">
    <source>
        <dbReference type="ARBA" id="ARBA00022475"/>
    </source>
</evidence>
<evidence type="ECO:0000313" key="15">
    <source>
        <dbReference type="Proteomes" id="UP000724149"/>
    </source>
</evidence>
<evidence type="ECO:0000256" key="13">
    <source>
        <dbReference type="SAM" id="Phobius"/>
    </source>
</evidence>